<dbReference type="PANTHER" id="PTHR10755">
    <property type="entry name" value="COPROPORPHYRINOGEN III OXIDASE, MITOCHONDRIAL"/>
    <property type="match status" value="1"/>
</dbReference>
<comment type="subunit">
    <text evidence="3">Homodimer.</text>
</comment>
<gene>
    <name evidence="7" type="ORF">MHBO_005038</name>
</gene>
<organism evidence="7 8">
    <name type="scientific">Bonamia ostreae</name>
    <dbReference type="NCBI Taxonomy" id="126728"/>
    <lineage>
        <taxon>Eukaryota</taxon>
        <taxon>Sar</taxon>
        <taxon>Rhizaria</taxon>
        <taxon>Endomyxa</taxon>
        <taxon>Ascetosporea</taxon>
        <taxon>Haplosporida</taxon>
        <taxon>Bonamia</taxon>
    </lineage>
</organism>
<dbReference type="EC" id="1.3.3.3" evidence="4"/>
<dbReference type="Pfam" id="PF01218">
    <property type="entry name" value="Coprogen_oxidas"/>
    <property type="match status" value="1"/>
</dbReference>
<dbReference type="Gene3D" id="3.40.1500.10">
    <property type="entry name" value="Coproporphyrinogen III oxidase, aerobic"/>
    <property type="match status" value="1"/>
</dbReference>
<comment type="similarity">
    <text evidence="2">Belongs to the aerobic coproporphyrinogen-III oxidase family.</text>
</comment>
<dbReference type="PANTHER" id="PTHR10755:SF0">
    <property type="entry name" value="OXYGEN-DEPENDENT COPROPORPHYRINOGEN-III OXIDASE, MITOCHONDRIAL"/>
    <property type="match status" value="1"/>
</dbReference>
<accession>A0ABV2AUX2</accession>
<evidence type="ECO:0000256" key="4">
    <source>
        <dbReference type="ARBA" id="ARBA00012869"/>
    </source>
</evidence>
<dbReference type="SUPFAM" id="SSF102886">
    <property type="entry name" value="Coproporphyrinogen III oxidase"/>
    <property type="match status" value="1"/>
</dbReference>
<sequence length="141" mass="16266">MEPIFTKKNDFRRRMESLVLTAQEKITEQLSKLDGNRFKRDKWFRKDGSGGGIVNYIQNGNCFEKGGINVSVSFGELPEAAQKHMLEKSEKISDYLKNSRDNVRFYSASMSSVIHPLNPHVPTIHFNYRYCFLCCDSGEFV</sequence>
<evidence type="ECO:0000313" key="7">
    <source>
        <dbReference type="EMBL" id="MES1923464.1"/>
    </source>
</evidence>
<name>A0ABV2AUX2_9EUKA</name>
<evidence type="ECO:0000256" key="5">
    <source>
        <dbReference type="ARBA" id="ARBA00023002"/>
    </source>
</evidence>
<dbReference type="EMBL" id="JBDODL010006312">
    <property type="protein sequence ID" value="MES1923464.1"/>
    <property type="molecule type" value="Genomic_DNA"/>
</dbReference>
<evidence type="ECO:0000256" key="2">
    <source>
        <dbReference type="ARBA" id="ARBA00010644"/>
    </source>
</evidence>
<protein>
    <recommendedName>
        <fullName evidence="4">coproporphyrinogen oxidase</fullName>
        <ecNumber evidence="4">1.3.3.3</ecNumber>
    </recommendedName>
</protein>
<dbReference type="InterPro" id="IPR036406">
    <property type="entry name" value="Coprogen_oxidase_aer_sf"/>
</dbReference>
<dbReference type="InterPro" id="IPR001260">
    <property type="entry name" value="Coprogen_oxidase_aer"/>
</dbReference>
<dbReference type="PRINTS" id="PR00073">
    <property type="entry name" value="COPRGNOXDASE"/>
</dbReference>
<evidence type="ECO:0000313" key="8">
    <source>
        <dbReference type="Proteomes" id="UP001439008"/>
    </source>
</evidence>
<dbReference type="Proteomes" id="UP001439008">
    <property type="component" value="Unassembled WGS sequence"/>
</dbReference>
<comment type="pathway">
    <text evidence="1">Porphyrin-containing compound metabolism; protoporphyrin-IX biosynthesis; protoporphyrinogen-IX from coproporphyrinogen-III (O2 route): step 1/1.</text>
</comment>
<keyword evidence="6" id="KW-0627">Porphyrin biosynthesis</keyword>
<proteinExistence type="inferred from homology"/>
<reference evidence="7 8" key="1">
    <citation type="journal article" date="2024" name="BMC Biol.">
        <title>Comparative genomics of Ascetosporea gives new insight into the evolutionary basis for animal parasitism in Rhizaria.</title>
        <authorList>
            <person name="Hiltunen Thoren M."/>
            <person name="Onut-Brannstrom I."/>
            <person name="Alfjorden A."/>
            <person name="Peckova H."/>
            <person name="Swords F."/>
            <person name="Hooper C."/>
            <person name="Holzer A.S."/>
            <person name="Bass D."/>
            <person name="Burki F."/>
        </authorList>
    </citation>
    <scope>NUCLEOTIDE SEQUENCE [LARGE SCALE GENOMIC DNA]</scope>
    <source>
        <strain evidence="7">20-A016</strain>
    </source>
</reference>
<comment type="caution">
    <text evidence="7">The sequence shown here is derived from an EMBL/GenBank/DDBJ whole genome shotgun (WGS) entry which is preliminary data.</text>
</comment>
<evidence type="ECO:0000256" key="1">
    <source>
        <dbReference type="ARBA" id="ARBA00005168"/>
    </source>
</evidence>
<evidence type="ECO:0000256" key="6">
    <source>
        <dbReference type="ARBA" id="ARBA00023244"/>
    </source>
</evidence>
<evidence type="ECO:0000256" key="3">
    <source>
        <dbReference type="ARBA" id="ARBA00011738"/>
    </source>
</evidence>
<keyword evidence="5" id="KW-0560">Oxidoreductase</keyword>
<keyword evidence="8" id="KW-1185">Reference proteome</keyword>